<dbReference type="EMBL" id="AWTN01000148">
    <property type="protein sequence ID" value="KGG83047.1"/>
    <property type="molecule type" value="Genomic_DNA"/>
</dbReference>
<evidence type="ECO:0000256" key="1">
    <source>
        <dbReference type="SAM" id="Phobius"/>
    </source>
</evidence>
<keyword evidence="1" id="KW-1133">Transmembrane helix</keyword>
<proteinExistence type="predicted"/>
<protein>
    <submittedName>
        <fullName evidence="2">Uncharacterized protein</fullName>
    </submittedName>
</protein>
<evidence type="ECO:0000313" key="3">
    <source>
        <dbReference type="Proteomes" id="UP000029567"/>
    </source>
</evidence>
<sequence length="54" mass="5936">MAPENEPAWWLAAQLEKLEIAGAEDSNPAVLLIGLMVLGSAHLLWAGQMRYLMD</sequence>
<organism evidence="2 3">
    <name type="scientific">Comamonas thiooxydans</name>
    <dbReference type="NCBI Taxonomy" id="363952"/>
    <lineage>
        <taxon>Bacteria</taxon>
        <taxon>Pseudomonadati</taxon>
        <taxon>Pseudomonadota</taxon>
        <taxon>Betaproteobacteria</taxon>
        <taxon>Burkholderiales</taxon>
        <taxon>Comamonadaceae</taxon>
        <taxon>Comamonas</taxon>
    </lineage>
</organism>
<gene>
    <name evidence="2" type="ORF">P245_26145</name>
</gene>
<accession>A0A096ESU9</accession>
<evidence type="ECO:0000313" key="2">
    <source>
        <dbReference type="EMBL" id="KGG83047.1"/>
    </source>
</evidence>
<feature type="transmembrane region" description="Helical" evidence="1">
    <location>
        <begin position="29"/>
        <end position="47"/>
    </location>
</feature>
<keyword evidence="1" id="KW-0812">Transmembrane</keyword>
<name>A0A096ESU9_9BURK</name>
<comment type="caution">
    <text evidence="2">The sequence shown here is derived from an EMBL/GenBank/DDBJ whole genome shotgun (WGS) entry which is preliminary data.</text>
</comment>
<dbReference type="AlphaFoldDB" id="A0A096ESU9"/>
<dbReference type="Proteomes" id="UP000029567">
    <property type="component" value="Unassembled WGS sequence"/>
</dbReference>
<keyword evidence="1" id="KW-0472">Membrane</keyword>
<reference evidence="2 3" key="1">
    <citation type="submission" date="2013-09" db="EMBL/GenBank/DDBJ databases">
        <title>High correlation between genotypes and phenotypes of environmental bacteria Comamonas testosteroni strains.</title>
        <authorList>
            <person name="Liu L."/>
            <person name="Zhu W."/>
            <person name="Xia X."/>
            <person name="Xu B."/>
            <person name="Luo M."/>
            <person name="Wang G."/>
        </authorList>
    </citation>
    <scope>NUCLEOTIDE SEQUENCE [LARGE SCALE GENOMIC DNA]</scope>
    <source>
        <strain evidence="2 3">JL14</strain>
    </source>
</reference>